<reference evidence="7" key="1">
    <citation type="submission" date="2023-03" db="EMBL/GenBank/DDBJ databases">
        <title>Emydomyces testavorans Genome Sequence.</title>
        <authorList>
            <person name="Hoyer L."/>
        </authorList>
    </citation>
    <scope>NUCLEOTIDE SEQUENCE</scope>
    <source>
        <strain evidence="7">16-2883</strain>
    </source>
</reference>
<name>A0AAF0DJ98_9EURO</name>
<dbReference type="Proteomes" id="UP001219355">
    <property type="component" value="Chromosome 2"/>
</dbReference>
<dbReference type="Pfam" id="PF07524">
    <property type="entry name" value="Bromo_TP"/>
    <property type="match status" value="1"/>
</dbReference>
<evidence type="ECO:0000256" key="3">
    <source>
        <dbReference type="ARBA" id="ARBA00023163"/>
    </source>
</evidence>
<evidence type="ECO:0000256" key="5">
    <source>
        <dbReference type="SAM" id="MobiDB-lite"/>
    </source>
</evidence>
<evidence type="ECO:0000259" key="6">
    <source>
        <dbReference type="SMART" id="SM00576"/>
    </source>
</evidence>
<comment type="subcellular location">
    <subcellularLocation>
        <location evidence="1">Nucleus</location>
    </subcellularLocation>
</comment>
<evidence type="ECO:0000256" key="2">
    <source>
        <dbReference type="ARBA" id="ARBA00023015"/>
    </source>
</evidence>
<dbReference type="GO" id="GO:0046982">
    <property type="term" value="F:protein heterodimerization activity"/>
    <property type="evidence" value="ECO:0007669"/>
    <property type="project" value="InterPro"/>
</dbReference>
<gene>
    <name evidence="7" type="ORF">PRK78_004095</name>
</gene>
<dbReference type="SMART" id="SM00576">
    <property type="entry name" value="BTP"/>
    <property type="match status" value="1"/>
</dbReference>
<dbReference type="GO" id="GO:0005634">
    <property type="term" value="C:nucleus"/>
    <property type="evidence" value="ECO:0007669"/>
    <property type="project" value="UniProtKB-SubCell"/>
</dbReference>
<accession>A0AAF0DJ98</accession>
<evidence type="ECO:0000256" key="1">
    <source>
        <dbReference type="ARBA" id="ARBA00004123"/>
    </source>
</evidence>
<organism evidence="7 8">
    <name type="scientific">Emydomyces testavorans</name>
    <dbReference type="NCBI Taxonomy" id="2070801"/>
    <lineage>
        <taxon>Eukaryota</taxon>
        <taxon>Fungi</taxon>
        <taxon>Dikarya</taxon>
        <taxon>Ascomycota</taxon>
        <taxon>Pezizomycotina</taxon>
        <taxon>Eurotiomycetes</taxon>
        <taxon>Eurotiomycetidae</taxon>
        <taxon>Onygenales</taxon>
        <taxon>Nannizziopsiaceae</taxon>
        <taxon>Emydomyces</taxon>
    </lineage>
</organism>
<keyword evidence="2" id="KW-0805">Transcription regulation</keyword>
<dbReference type="InterPro" id="IPR009072">
    <property type="entry name" value="Histone-fold"/>
</dbReference>
<feature type="compositionally biased region" description="Basic and acidic residues" evidence="5">
    <location>
        <begin position="182"/>
        <end position="192"/>
    </location>
</feature>
<feature type="domain" description="Bromodomain associated" evidence="6">
    <location>
        <begin position="4"/>
        <end position="82"/>
    </location>
</feature>
<keyword evidence="8" id="KW-1185">Reference proteome</keyword>
<protein>
    <recommendedName>
        <fullName evidence="6">Bromodomain associated domain-containing protein</fullName>
    </recommendedName>
</protein>
<keyword evidence="3" id="KW-0804">Transcription</keyword>
<evidence type="ECO:0000313" key="8">
    <source>
        <dbReference type="Proteomes" id="UP001219355"/>
    </source>
</evidence>
<evidence type="ECO:0000313" key="7">
    <source>
        <dbReference type="EMBL" id="WEW58627.1"/>
    </source>
</evidence>
<evidence type="ECO:0000256" key="4">
    <source>
        <dbReference type="ARBA" id="ARBA00023242"/>
    </source>
</evidence>
<keyword evidence="4" id="KW-0539">Nucleus</keyword>
<dbReference type="CDD" id="cd00076">
    <property type="entry name" value="HFD_SF"/>
    <property type="match status" value="1"/>
</dbReference>
<proteinExistence type="predicted"/>
<feature type="compositionally biased region" description="Low complexity" evidence="5">
    <location>
        <begin position="193"/>
        <end position="214"/>
    </location>
</feature>
<dbReference type="EMBL" id="CP120628">
    <property type="protein sequence ID" value="WEW58627.1"/>
    <property type="molecule type" value="Genomic_DNA"/>
</dbReference>
<feature type="region of interest" description="Disordered" evidence="5">
    <location>
        <begin position="182"/>
        <end position="214"/>
    </location>
</feature>
<dbReference type="InterPro" id="IPR006565">
    <property type="entry name" value="BTP"/>
</dbReference>
<dbReference type="AlphaFoldDB" id="A0AAF0DJ98"/>
<sequence>MSAPNLHNCLLRPSIVQILRAAGFHSARPAVIDTLTDIAARYLLLLASSTVDHALSSHSDEPTPNLEDVLMAFYDVGALRPQKSRLEEDFEGEEDLRGLESFLAWFRGPVNTEIQRIAGFIPSEGDVVDVENMSREDYLTALKKKHSKTGEESRFQGTALGKDVDDRPVVIEGGVESIKEWGKQVRSREHTVEPASTEMSSVSSSMSPPEDMDI</sequence>
<dbReference type="Gene3D" id="1.10.20.10">
    <property type="entry name" value="Histone, subunit A"/>
    <property type="match status" value="1"/>
</dbReference>